<dbReference type="InterPro" id="IPR019811">
    <property type="entry name" value="HDH_CS"/>
</dbReference>
<evidence type="ECO:0000256" key="9">
    <source>
        <dbReference type="ARBA" id="ARBA00023167"/>
    </source>
</evidence>
<dbReference type="InterPro" id="IPR005106">
    <property type="entry name" value="Asp/hSer_DH_NAD-bd"/>
</dbReference>
<evidence type="ECO:0000256" key="8">
    <source>
        <dbReference type="ARBA" id="ARBA00023002"/>
    </source>
</evidence>
<dbReference type="PROSITE" id="PS01042">
    <property type="entry name" value="HOMOSER_DHGENASE"/>
    <property type="match status" value="1"/>
</dbReference>
<evidence type="ECO:0000256" key="5">
    <source>
        <dbReference type="ARBA" id="ARBA00013376"/>
    </source>
</evidence>
<keyword evidence="10" id="KW-0521">NADP</keyword>
<proteinExistence type="inferred from homology"/>
<organism evidence="14 15">
    <name type="scientific">Splendidivirga corallicola</name>
    <dbReference type="NCBI Taxonomy" id="3051826"/>
    <lineage>
        <taxon>Bacteria</taxon>
        <taxon>Pseudomonadati</taxon>
        <taxon>Bacteroidota</taxon>
        <taxon>Cytophagia</taxon>
        <taxon>Cytophagales</taxon>
        <taxon>Splendidivirgaceae</taxon>
        <taxon>Splendidivirga</taxon>
    </lineage>
</organism>
<keyword evidence="7 10" id="KW-0791">Threonine biosynthesis</keyword>
<feature type="domain" description="Aspartate/homoserine dehydrogenase NAD-binding" evidence="13">
    <location>
        <begin position="11"/>
        <end position="121"/>
    </location>
</feature>
<accession>A0ABT8KLI6</accession>
<dbReference type="Pfam" id="PF03447">
    <property type="entry name" value="NAD_binding_3"/>
    <property type="match status" value="1"/>
</dbReference>
<evidence type="ECO:0000256" key="4">
    <source>
        <dbReference type="ARBA" id="ARBA00013213"/>
    </source>
</evidence>
<sequence>MSKKLRIGIYGFGVVGKGLYDIIHQNRYVDIEITKICVKDKDKKRSLPQGCFTFDQKEIIQDSSIDVIVELISEADEAYTIVSEALKLGKKVVTANKKMVAENLPELIEIQKEYGGTLLYEASCCGSIPVVRTFEDYLKNEPLRSIEGIFNGSSNYILSKIFNDGLSYDQALKEAQELGFAEADPTLDVGGFDAANKLCILATHAFGVEIHPEEVVNFGIQNLSQFEVDLAKSKHQKIKSLALAFRNNEDKIIPLVLPCFVEKDNTLFDVEYEYNAVKINAEYADSQLLEGKGAGAYPTGAAVLSDIIAIQDNYTYEYKKLNHNSYVGLVEDISINVYIRFEKEDILKNLGIDVFEEIAISGQERAIRGKVLLSKLLELKKAPVEDKILIAVEEKNFLEDSVTSKRDDSKVAVAL</sequence>
<evidence type="ECO:0000256" key="10">
    <source>
        <dbReference type="RuleBase" id="RU000579"/>
    </source>
</evidence>
<comment type="pathway">
    <text evidence="1 10">Amino-acid biosynthesis; L-threonine biosynthesis; L-threonine from L-aspartate: step 3/5.</text>
</comment>
<comment type="pathway">
    <text evidence="2 10">Amino-acid biosynthesis; L-methionine biosynthesis via de novo pathway; L-homoserine from L-aspartate: step 3/3.</text>
</comment>
<dbReference type="PANTHER" id="PTHR43331">
    <property type="entry name" value="HOMOSERINE DEHYDROGENASE"/>
    <property type="match status" value="1"/>
</dbReference>
<evidence type="ECO:0000256" key="2">
    <source>
        <dbReference type="ARBA" id="ARBA00005062"/>
    </source>
</evidence>
<dbReference type="EC" id="1.1.1.3" evidence="4 10"/>
<keyword evidence="9 10" id="KW-0486">Methionine biosynthesis</keyword>
<evidence type="ECO:0000256" key="1">
    <source>
        <dbReference type="ARBA" id="ARBA00005056"/>
    </source>
</evidence>
<reference evidence="14" key="1">
    <citation type="submission" date="2023-06" db="EMBL/GenBank/DDBJ databases">
        <title>Genomic of Parafulvivirga corallium.</title>
        <authorList>
            <person name="Wang G."/>
        </authorList>
    </citation>
    <scope>NUCLEOTIDE SEQUENCE</scope>
    <source>
        <strain evidence="14">BMA10</strain>
    </source>
</reference>
<comment type="caution">
    <text evidence="14">The sequence shown here is derived from an EMBL/GenBank/DDBJ whole genome shotgun (WGS) entry which is preliminary data.</text>
</comment>
<protein>
    <recommendedName>
        <fullName evidence="5 10">Homoserine dehydrogenase</fullName>
        <ecNumber evidence="4 10">1.1.1.3</ecNumber>
    </recommendedName>
</protein>
<dbReference type="Proteomes" id="UP001172082">
    <property type="component" value="Unassembled WGS sequence"/>
</dbReference>
<dbReference type="InterPro" id="IPR001342">
    <property type="entry name" value="HDH_cat"/>
</dbReference>
<keyword evidence="15" id="KW-1185">Reference proteome</keyword>
<dbReference type="SUPFAM" id="SSF55347">
    <property type="entry name" value="Glyceraldehyde-3-phosphate dehydrogenase-like, C-terminal domain"/>
    <property type="match status" value="1"/>
</dbReference>
<comment type="catalytic activity">
    <reaction evidence="10">
        <text>L-homoserine + NADP(+) = L-aspartate 4-semialdehyde + NADPH + H(+)</text>
        <dbReference type="Rhea" id="RHEA:15761"/>
        <dbReference type="ChEBI" id="CHEBI:15378"/>
        <dbReference type="ChEBI" id="CHEBI:57476"/>
        <dbReference type="ChEBI" id="CHEBI:57783"/>
        <dbReference type="ChEBI" id="CHEBI:58349"/>
        <dbReference type="ChEBI" id="CHEBI:537519"/>
        <dbReference type="EC" id="1.1.1.3"/>
    </reaction>
</comment>
<evidence type="ECO:0000256" key="6">
    <source>
        <dbReference type="ARBA" id="ARBA00022605"/>
    </source>
</evidence>
<name>A0ABT8KLI6_9BACT</name>
<keyword evidence="8 10" id="KW-0560">Oxidoreductase</keyword>
<evidence type="ECO:0000256" key="3">
    <source>
        <dbReference type="ARBA" id="ARBA00006753"/>
    </source>
</evidence>
<dbReference type="NCBIfam" id="NF004976">
    <property type="entry name" value="PRK06349.1"/>
    <property type="match status" value="1"/>
</dbReference>
<dbReference type="SUPFAM" id="SSF51735">
    <property type="entry name" value="NAD(P)-binding Rossmann-fold domains"/>
    <property type="match status" value="1"/>
</dbReference>
<evidence type="ECO:0000256" key="7">
    <source>
        <dbReference type="ARBA" id="ARBA00022697"/>
    </source>
</evidence>
<feature type="domain" description="Homoserine dehydrogenase catalytic" evidence="12">
    <location>
        <begin position="129"/>
        <end position="308"/>
    </location>
</feature>
<evidence type="ECO:0000259" key="12">
    <source>
        <dbReference type="Pfam" id="PF00742"/>
    </source>
</evidence>
<evidence type="ECO:0000259" key="13">
    <source>
        <dbReference type="Pfam" id="PF03447"/>
    </source>
</evidence>
<gene>
    <name evidence="14" type="ORF">QQ008_09445</name>
</gene>
<comment type="similarity">
    <text evidence="3 11">Belongs to the homoserine dehydrogenase family.</text>
</comment>
<dbReference type="Pfam" id="PF00742">
    <property type="entry name" value="Homoserine_dh"/>
    <property type="match status" value="1"/>
</dbReference>
<evidence type="ECO:0000313" key="15">
    <source>
        <dbReference type="Proteomes" id="UP001172082"/>
    </source>
</evidence>
<dbReference type="InterPro" id="IPR036291">
    <property type="entry name" value="NAD(P)-bd_dom_sf"/>
</dbReference>
<evidence type="ECO:0000256" key="11">
    <source>
        <dbReference type="RuleBase" id="RU004171"/>
    </source>
</evidence>
<dbReference type="RefSeq" id="WP_346751614.1">
    <property type="nucleotide sequence ID" value="NZ_JAUJEA010000003.1"/>
</dbReference>
<dbReference type="Gene3D" id="3.30.360.10">
    <property type="entry name" value="Dihydrodipicolinate Reductase, domain 2"/>
    <property type="match status" value="1"/>
</dbReference>
<dbReference type="Gene3D" id="3.30.70.260">
    <property type="match status" value="1"/>
</dbReference>
<dbReference type="EMBL" id="JAUJEA010000003">
    <property type="protein sequence ID" value="MDN5201586.1"/>
    <property type="molecule type" value="Genomic_DNA"/>
</dbReference>
<dbReference type="GO" id="GO:0004412">
    <property type="term" value="F:homoserine dehydrogenase activity"/>
    <property type="evidence" value="ECO:0007669"/>
    <property type="project" value="UniProtKB-EC"/>
</dbReference>
<keyword evidence="6 10" id="KW-0028">Amino-acid biosynthesis</keyword>
<evidence type="ECO:0000313" key="14">
    <source>
        <dbReference type="EMBL" id="MDN5201586.1"/>
    </source>
</evidence>
<dbReference type="PANTHER" id="PTHR43331:SF1">
    <property type="entry name" value="HOMOSERINE DEHYDROGENASE"/>
    <property type="match status" value="1"/>
</dbReference>
<dbReference type="Gene3D" id="3.40.50.720">
    <property type="entry name" value="NAD(P)-binding Rossmann-like Domain"/>
    <property type="match status" value="1"/>
</dbReference>